<accession>A0A7S1D399</accession>
<keyword evidence="1" id="KW-0812">Transmembrane</keyword>
<evidence type="ECO:0000256" key="1">
    <source>
        <dbReference type="SAM" id="Phobius"/>
    </source>
</evidence>
<gene>
    <name evidence="2" type="ORF">CTEN0397_LOCUS7711</name>
</gene>
<feature type="transmembrane region" description="Helical" evidence="1">
    <location>
        <begin position="126"/>
        <end position="150"/>
    </location>
</feature>
<keyword evidence="1" id="KW-0472">Membrane</keyword>
<protein>
    <submittedName>
        <fullName evidence="2">Uncharacterized protein</fullName>
    </submittedName>
</protein>
<dbReference type="AlphaFoldDB" id="A0A7S1D399"/>
<dbReference type="EMBL" id="HBFW01011997">
    <property type="protein sequence ID" value="CAD8936664.1"/>
    <property type="molecule type" value="Transcribed_RNA"/>
</dbReference>
<name>A0A7S1D399_CYCTE</name>
<evidence type="ECO:0000313" key="2">
    <source>
        <dbReference type="EMBL" id="CAD8936664.1"/>
    </source>
</evidence>
<proteinExistence type="predicted"/>
<keyword evidence="1" id="KW-1133">Transmembrane helix</keyword>
<reference evidence="2" key="1">
    <citation type="submission" date="2021-01" db="EMBL/GenBank/DDBJ databases">
        <authorList>
            <person name="Corre E."/>
            <person name="Pelletier E."/>
            <person name="Niang G."/>
            <person name="Scheremetjew M."/>
            <person name="Finn R."/>
            <person name="Kale V."/>
            <person name="Holt S."/>
            <person name="Cochrane G."/>
            <person name="Meng A."/>
            <person name="Brown T."/>
            <person name="Cohen L."/>
        </authorList>
    </citation>
    <scope>NUCLEOTIDE SEQUENCE</scope>
    <source>
        <strain evidence="2">ECT3854</strain>
    </source>
</reference>
<sequence>MTQTFAVAHPVNQHNGIKSAYNNYQADEPDIVVPTASAQVLPAFGSSPAPSPYSPYSISDAVATTAVATPYTPGKPTIATTPTPINTNSTTSATGAITTIPAASSPAQDVRLRLARMKQRRKANQALAATSGAIAGLIVLGPLGAALLGFTAHSVAKVTGRAAENRVRRRYYLAQQQGVVATPVNAASSTGRSRYSSGRLVYVRQGRRVA</sequence>
<organism evidence="2">
    <name type="scientific">Cyclophora tenuis</name>
    <name type="common">Marine diatom</name>
    <dbReference type="NCBI Taxonomy" id="216820"/>
    <lineage>
        <taxon>Eukaryota</taxon>
        <taxon>Sar</taxon>
        <taxon>Stramenopiles</taxon>
        <taxon>Ochrophyta</taxon>
        <taxon>Bacillariophyta</taxon>
        <taxon>Fragilariophyceae</taxon>
        <taxon>Fragilariophycidae</taxon>
        <taxon>Cyclophorales</taxon>
        <taxon>Cyclophoraceae</taxon>
        <taxon>Cyclophora</taxon>
    </lineage>
</organism>